<keyword evidence="6" id="KW-1185">Reference proteome</keyword>
<dbReference type="PANTHER" id="PTHR36984">
    <property type="entry name" value="CRISPR-ASSOCIATED ENDORIBONUCLEASE CAS6 1"/>
    <property type="match status" value="1"/>
</dbReference>
<evidence type="ECO:0000259" key="4">
    <source>
        <dbReference type="Pfam" id="PF01881"/>
    </source>
</evidence>
<dbReference type="Pfam" id="PF01881">
    <property type="entry name" value="Cas_Cas6_C"/>
    <property type="match status" value="1"/>
</dbReference>
<name>A0A2G7HGA1_9CLOT</name>
<sequence length="230" mass="27017">MKVYELTLKIFLLKDLTVDKSYEKLTELIDKSLCKDDELLVLHNENKYKYYTFSLPYKLEKDKVYKAGNIYSVKIRTIDEKILKNFKTQLVNVYTSFIKALTIDVKVIPPKYISTIYSLTPVVIKTDKGYWKGNLSLNEYEKRIKENLIKKYNQFFDEKINEDFPLYDFIRFDNRKPIGIRYKNITLLGDKITLNIANDEVSQKIAYLALGAGLGEMGSRGMGFVNYKWM</sequence>
<organism evidence="5 6">
    <name type="scientific">Clostridium combesii</name>
    <dbReference type="NCBI Taxonomy" id="39481"/>
    <lineage>
        <taxon>Bacteria</taxon>
        <taxon>Bacillati</taxon>
        <taxon>Bacillota</taxon>
        <taxon>Clostridia</taxon>
        <taxon>Eubacteriales</taxon>
        <taxon>Clostridiaceae</taxon>
        <taxon>Clostridium</taxon>
    </lineage>
</organism>
<keyword evidence="2" id="KW-0694">RNA-binding</keyword>
<dbReference type="GO" id="GO:0003723">
    <property type="term" value="F:RNA binding"/>
    <property type="evidence" value="ECO:0007669"/>
    <property type="project" value="UniProtKB-KW"/>
</dbReference>
<dbReference type="InterPro" id="IPR010156">
    <property type="entry name" value="CRISPR-assoc_prot_Cas6"/>
</dbReference>
<dbReference type="Proteomes" id="UP000231322">
    <property type="component" value="Unassembled WGS sequence"/>
</dbReference>
<dbReference type="NCBIfam" id="TIGR01877">
    <property type="entry name" value="cas_cas6"/>
    <property type="match status" value="1"/>
</dbReference>
<reference evidence="5 6" key="1">
    <citation type="submission" date="2017-10" db="EMBL/GenBank/DDBJ databases">
        <title>Reclassification of Eubacterium combesii and discrepancies in the nomenclature of botulinum neurotoxin producing clostridia. Request for an Opinion.</title>
        <authorList>
            <person name="Dobritsa A.P."/>
            <person name="Kutumbaka K.K."/>
            <person name="Samadpour M."/>
        </authorList>
    </citation>
    <scope>NUCLEOTIDE SEQUENCE [LARGE SCALE GENOMIC DNA]</scope>
    <source>
        <strain evidence="5 6">DSM 20696</strain>
    </source>
</reference>
<dbReference type="InterPro" id="IPR049435">
    <property type="entry name" value="Cas_Cas6_C"/>
</dbReference>
<dbReference type="AlphaFoldDB" id="A0A2G7HGA1"/>
<evidence type="ECO:0000256" key="2">
    <source>
        <dbReference type="ARBA" id="ARBA00022884"/>
    </source>
</evidence>
<evidence type="ECO:0000313" key="5">
    <source>
        <dbReference type="EMBL" id="PIH04138.1"/>
    </source>
</evidence>
<keyword evidence="3" id="KW-0051">Antiviral defense</keyword>
<gene>
    <name evidence="5" type="primary">cas6</name>
    <name evidence="5" type="ORF">CS538_10470</name>
</gene>
<comment type="caution">
    <text evidence="5">The sequence shown here is derived from an EMBL/GenBank/DDBJ whole genome shotgun (WGS) entry which is preliminary data.</text>
</comment>
<evidence type="ECO:0000256" key="3">
    <source>
        <dbReference type="ARBA" id="ARBA00023118"/>
    </source>
</evidence>
<dbReference type="PANTHER" id="PTHR36984:SF1">
    <property type="entry name" value="CRISPR-ASSOCIATED ENDORIBONUCLEASE CAS6 1"/>
    <property type="match status" value="1"/>
</dbReference>
<evidence type="ECO:0000256" key="1">
    <source>
        <dbReference type="ARBA" id="ARBA00005937"/>
    </source>
</evidence>
<dbReference type="GO" id="GO:0051607">
    <property type="term" value="P:defense response to virus"/>
    <property type="evidence" value="ECO:0007669"/>
    <property type="project" value="UniProtKB-KW"/>
</dbReference>
<proteinExistence type="inferred from homology"/>
<protein>
    <submittedName>
        <fullName evidence="5">CRISPR-associated endoribonuclease Cas6</fullName>
    </submittedName>
</protein>
<dbReference type="EMBL" id="PEIK01000007">
    <property type="protein sequence ID" value="PIH04138.1"/>
    <property type="molecule type" value="Genomic_DNA"/>
</dbReference>
<dbReference type="RefSeq" id="WP_099839428.1">
    <property type="nucleotide sequence ID" value="NZ_PEIK01000007.1"/>
</dbReference>
<accession>A0A2G7HGA1</accession>
<feature type="domain" description="CRISPR associated protein Cas6 C-terminal" evidence="4">
    <location>
        <begin position="116"/>
        <end position="226"/>
    </location>
</feature>
<comment type="similarity">
    <text evidence="1">Belongs to the CRISPR-associated protein Cas6/Cse3/CasE family.</text>
</comment>
<dbReference type="GO" id="GO:0016788">
    <property type="term" value="F:hydrolase activity, acting on ester bonds"/>
    <property type="evidence" value="ECO:0007669"/>
    <property type="project" value="InterPro"/>
</dbReference>
<evidence type="ECO:0000313" key="6">
    <source>
        <dbReference type="Proteomes" id="UP000231322"/>
    </source>
</evidence>
<dbReference type="CDD" id="cd21140">
    <property type="entry name" value="Cas6_I-like"/>
    <property type="match status" value="1"/>
</dbReference>
<dbReference type="Gene3D" id="3.30.70.1900">
    <property type="match status" value="1"/>
</dbReference>